<feature type="domain" description="Transposase IS4 N-terminal" evidence="1">
    <location>
        <begin position="14"/>
        <end position="112"/>
    </location>
</feature>
<reference evidence="2 3" key="1">
    <citation type="submission" date="2014-05" db="EMBL/GenBank/DDBJ databases">
        <title>Draft Genome Sequence of Kitasatospora cheerisanensis KCTC 2395.</title>
        <authorList>
            <person name="Nam D.H."/>
        </authorList>
    </citation>
    <scope>NUCLEOTIDE SEQUENCE [LARGE SCALE GENOMIC DNA]</scope>
    <source>
        <strain evidence="2 3">KCTC 2395</strain>
    </source>
</reference>
<dbReference type="AlphaFoldDB" id="A0A066Z0I0"/>
<evidence type="ECO:0000259" key="1">
    <source>
        <dbReference type="Pfam" id="PF13006"/>
    </source>
</evidence>
<sequence length="345" mass="37476">MKSTAEERLSDRLAIGILIWAFPPDRVDGAIRASGRAGIRTRLLPPLITVYYVLAMCLFPYKPYEELARLLAEGLALSDPTGVLSLSCVPSTAAISRARMRLGIQPLRELFAQTAVRPPVEGAPRFRRSRLWTLTGGTVNLPDHAAQGGAPGTPRMRIAVVAEHGTGMLIGAQVEPLSGDPSKSADELFRLLGPGDLLVAQAEFAGPELAGAALATGADLLWSVPQSTGLPVTETLDDGSYLSVPASWPDDPVRGRPVVRVVTGAKCAERLVTTLLDPAQATRAELRGVYEARWRFEEAAEQLDAFRRTPKKAMRSRSPEMMEQELWGYLLVYCAIRNLAKNRNL</sequence>
<dbReference type="Proteomes" id="UP000027178">
    <property type="component" value="Unassembled WGS sequence"/>
</dbReference>
<dbReference type="Pfam" id="PF13006">
    <property type="entry name" value="Nterm_IS4"/>
    <property type="match status" value="1"/>
</dbReference>
<dbReference type="RefSeq" id="WP_051653292.1">
    <property type="nucleotide sequence ID" value="NZ_KK853997.1"/>
</dbReference>
<dbReference type="InterPro" id="IPR024473">
    <property type="entry name" value="Transposases_IS4_N"/>
</dbReference>
<protein>
    <recommendedName>
        <fullName evidence="1">Transposase IS4 N-terminal domain-containing protein</fullName>
    </recommendedName>
</protein>
<dbReference type="PATRIC" id="fig|1348663.4.peg.4341"/>
<evidence type="ECO:0000313" key="3">
    <source>
        <dbReference type="Proteomes" id="UP000027178"/>
    </source>
</evidence>
<dbReference type="SUPFAM" id="SSF53098">
    <property type="entry name" value="Ribonuclease H-like"/>
    <property type="match status" value="1"/>
</dbReference>
<comment type="caution">
    <text evidence="2">The sequence shown here is derived from an EMBL/GenBank/DDBJ whole genome shotgun (WGS) entry which is preliminary data.</text>
</comment>
<dbReference type="EMBL" id="JNBY01000094">
    <property type="protein sequence ID" value="KDN83851.1"/>
    <property type="molecule type" value="Genomic_DNA"/>
</dbReference>
<name>A0A066Z0I0_9ACTN</name>
<evidence type="ECO:0000313" key="2">
    <source>
        <dbReference type="EMBL" id="KDN83851.1"/>
    </source>
</evidence>
<proteinExistence type="predicted"/>
<dbReference type="HOGENOM" id="CLU_028400_1_0_11"/>
<gene>
    <name evidence="2" type="ORF">KCH_45000</name>
</gene>
<organism evidence="2 3">
    <name type="scientific">Kitasatospora cheerisanensis KCTC 2395</name>
    <dbReference type="NCBI Taxonomy" id="1348663"/>
    <lineage>
        <taxon>Bacteria</taxon>
        <taxon>Bacillati</taxon>
        <taxon>Actinomycetota</taxon>
        <taxon>Actinomycetes</taxon>
        <taxon>Kitasatosporales</taxon>
        <taxon>Streptomycetaceae</taxon>
        <taxon>Kitasatospora</taxon>
    </lineage>
</organism>
<accession>A0A066Z0I0</accession>
<dbReference type="InterPro" id="IPR012337">
    <property type="entry name" value="RNaseH-like_sf"/>
</dbReference>
<keyword evidence="3" id="KW-1185">Reference proteome</keyword>
<dbReference type="eggNOG" id="COG3385">
    <property type="taxonomic scope" value="Bacteria"/>
</dbReference>